<dbReference type="RefSeq" id="WP_180568290.1">
    <property type="nucleotide sequence ID" value="NZ_JACCKB010000012.1"/>
</dbReference>
<feature type="non-terminal residue" evidence="1">
    <location>
        <position position="145"/>
    </location>
</feature>
<reference evidence="1 2" key="1">
    <citation type="submission" date="2020-07" db="EMBL/GenBank/DDBJ databases">
        <title>Endozoicomonas sp. nov., isolated from sediment.</title>
        <authorList>
            <person name="Gu T."/>
        </authorList>
    </citation>
    <scope>NUCLEOTIDE SEQUENCE [LARGE SCALE GENOMIC DNA]</scope>
    <source>
        <strain evidence="1 2">SM1973</strain>
    </source>
</reference>
<organism evidence="1 2">
    <name type="scientific">Spartinivicinus marinus</name>
    <dbReference type="NCBI Taxonomy" id="2994442"/>
    <lineage>
        <taxon>Bacteria</taxon>
        <taxon>Pseudomonadati</taxon>
        <taxon>Pseudomonadota</taxon>
        <taxon>Gammaproteobacteria</taxon>
        <taxon>Oceanospirillales</taxon>
        <taxon>Zooshikellaceae</taxon>
        <taxon>Spartinivicinus</taxon>
    </lineage>
</organism>
<dbReference type="AlphaFoldDB" id="A0A853I0W6"/>
<evidence type="ECO:0000313" key="1">
    <source>
        <dbReference type="EMBL" id="NYZ66259.1"/>
    </source>
</evidence>
<accession>A0A853I0W6</accession>
<evidence type="ECO:0000313" key="2">
    <source>
        <dbReference type="Proteomes" id="UP000569732"/>
    </source>
</evidence>
<gene>
    <name evidence="1" type="ORF">H0A36_09565</name>
</gene>
<keyword evidence="2" id="KW-1185">Reference proteome</keyword>
<dbReference type="EMBL" id="JACCKB010000012">
    <property type="protein sequence ID" value="NYZ66259.1"/>
    <property type="molecule type" value="Genomic_DNA"/>
</dbReference>
<protein>
    <submittedName>
        <fullName evidence="1">Uncharacterized protein</fullName>
    </submittedName>
</protein>
<proteinExistence type="predicted"/>
<dbReference type="Proteomes" id="UP000569732">
    <property type="component" value="Unassembled WGS sequence"/>
</dbReference>
<comment type="caution">
    <text evidence="1">The sequence shown here is derived from an EMBL/GenBank/DDBJ whole genome shotgun (WGS) entry which is preliminary data.</text>
</comment>
<sequence length="145" mass="16778">MEYIWGLFLFFVVLCFFNRKQVTFYLLISLGLMVGANADDITSSTSEHIGKTINFEDDSLGDYYWHRSGAGAWEITAATNDDGQVWRPVMGQGQEAFVKTHVNVPVKSMLYFKAIKTKGPEMRLYIDGKYNSNYHWYSYHEYNAQ</sequence>
<name>A0A853I0W6_9GAMM</name>